<feature type="transmembrane region" description="Helical" evidence="2">
    <location>
        <begin position="6"/>
        <end position="28"/>
    </location>
</feature>
<dbReference type="AlphaFoldDB" id="A0A077ZST8"/>
<keyword evidence="2" id="KW-0472">Membrane</keyword>
<dbReference type="OMA" id="QIGMGYN"/>
<evidence type="ECO:0000256" key="2">
    <source>
        <dbReference type="SAM" id="Phobius"/>
    </source>
</evidence>
<dbReference type="OrthoDB" id="10368609at2759"/>
<dbReference type="InParanoid" id="A0A077ZST8"/>
<protein>
    <submittedName>
        <fullName evidence="3">Uncharacterized protein</fullName>
    </submittedName>
</protein>
<sequence>MGVLTYIFGKLIYPVLFTSGATIFAFRLGNELPIAARRAGQSIGMSYNYFKVTLKFFTPESKQANEIISQFRRTSQQAHAFTREFKHNLSKEKKNLQKYVPELGIDPLKPNEIRFILKTQGEDEENQDKVEDQDKKQQSPQKQVNGSVIMQEMMKDRRELIEFKHKKRMEEEHYLKF</sequence>
<dbReference type="Proteomes" id="UP000039865">
    <property type="component" value="Unassembled WGS sequence"/>
</dbReference>
<accession>A0A077ZST8</accession>
<organism evidence="3 4">
    <name type="scientific">Stylonychia lemnae</name>
    <name type="common">Ciliate</name>
    <dbReference type="NCBI Taxonomy" id="5949"/>
    <lineage>
        <taxon>Eukaryota</taxon>
        <taxon>Sar</taxon>
        <taxon>Alveolata</taxon>
        <taxon>Ciliophora</taxon>
        <taxon>Intramacronucleata</taxon>
        <taxon>Spirotrichea</taxon>
        <taxon>Stichotrichia</taxon>
        <taxon>Sporadotrichida</taxon>
        <taxon>Oxytrichidae</taxon>
        <taxon>Stylonychinae</taxon>
        <taxon>Stylonychia</taxon>
    </lineage>
</organism>
<feature type="compositionally biased region" description="Basic and acidic residues" evidence="1">
    <location>
        <begin position="127"/>
        <end position="137"/>
    </location>
</feature>
<evidence type="ECO:0000256" key="1">
    <source>
        <dbReference type="SAM" id="MobiDB-lite"/>
    </source>
</evidence>
<dbReference type="EMBL" id="CCKQ01001275">
    <property type="protein sequence ID" value="CDW72375.1"/>
    <property type="molecule type" value="Genomic_DNA"/>
</dbReference>
<feature type="region of interest" description="Disordered" evidence="1">
    <location>
        <begin position="120"/>
        <end position="150"/>
    </location>
</feature>
<evidence type="ECO:0000313" key="3">
    <source>
        <dbReference type="EMBL" id="CDW72375.1"/>
    </source>
</evidence>
<gene>
    <name evidence="3" type="primary">Contig14780.g15747</name>
    <name evidence="3" type="ORF">STYLEM_1334</name>
</gene>
<keyword evidence="2" id="KW-1133">Transmembrane helix</keyword>
<proteinExistence type="predicted"/>
<keyword evidence="4" id="KW-1185">Reference proteome</keyword>
<name>A0A077ZST8_STYLE</name>
<reference evidence="3 4" key="1">
    <citation type="submission" date="2014-06" db="EMBL/GenBank/DDBJ databases">
        <authorList>
            <person name="Swart Estienne"/>
        </authorList>
    </citation>
    <scope>NUCLEOTIDE SEQUENCE [LARGE SCALE GENOMIC DNA]</scope>
    <source>
        <strain evidence="3 4">130c</strain>
    </source>
</reference>
<keyword evidence="2" id="KW-0812">Transmembrane</keyword>
<evidence type="ECO:0000313" key="4">
    <source>
        <dbReference type="Proteomes" id="UP000039865"/>
    </source>
</evidence>